<dbReference type="RefSeq" id="WP_169198457.1">
    <property type="nucleotide sequence ID" value="NZ_WTVH02000010.1"/>
</dbReference>
<dbReference type="InterPro" id="IPR007214">
    <property type="entry name" value="YbaK/aa-tRNA-synth-assoc-dom"/>
</dbReference>
<comment type="caution">
    <text evidence="2">The sequence shown here is derived from an EMBL/GenBank/DDBJ whole genome shotgun (WGS) entry which is preliminary data.</text>
</comment>
<dbReference type="CDD" id="cd04332">
    <property type="entry name" value="YbaK_like"/>
    <property type="match status" value="1"/>
</dbReference>
<accession>A0ABX1N255</accession>
<dbReference type="SUPFAM" id="SSF55826">
    <property type="entry name" value="YbaK/ProRS associated domain"/>
    <property type="match status" value="1"/>
</dbReference>
<evidence type="ECO:0000259" key="1">
    <source>
        <dbReference type="Pfam" id="PF04073"/>
    </source>
</evidence>
<dbReference type="Pfam" id="PF04073">
    <property type="entry name" value="tRNA_edit"/>
    <property type="match status" value="1"/>
</dbReference>
<reference evidence="2" key="1">
    <citation type="submission" date="2019-12" db="EMBL/GenBank/DDBJ databases">
        <title>Comparative genomics gives insights into the taxonomy of the Azoarcus-Aromatoleum group and reveals separate origins of nif in the plant-associated Azoarcus and non-plant-associated Aromatoleum sub-groups.</title>
        <authorList>
            <person name="Lafos M."/>
            <person name="Maluk M."/>
            <person name="Batista M."/>
            <person name="Junghare M."/>
            <person name="Carmona M."/>
            <person name="Faoro H."/>
            <person name="Cruz L.M."/>
            <person name="Battistoni F."/>
            <person name="De Souza E."/>
            <person name="Pedrosa F."/>
            <person name="Chen W.-M."/>
            <person name="Poole P.S."/>
            <person name="Dixon R.A."/>
            <person name="James E.K."/>
        </authorList>
    </citation>
    <scope>NUCLEOTIDE SEQUENCE</scope>
    <source>
        <strain evidence="2">U120</strain>
    </source>
</reference>
<proteinExistence type="predicted"/>
<dbReference type="EMBL" id="WTVH01000011">
    <property type="protein sequence ID" value="NMF93174.1"/>
    <property type="molecule type" value="Genomic_DNA"/>
</dbReference>
<dbReference type="PANTHER" id="PTHR30411">
    <property type="entry name" value="CYTOPLASMIC PROTEIN"/>
    <property type="match status" value="1"/>
</dbReference>
<sequence length="159" mass="17937">MAIASKLQEYMSEHGLRYDVLTHPHSHNSMETAQLARVPGNCLAKSVVLEDDDGFLMAVLPSTQHVQLGWLSKAMQRNLRLASEDELSALFADCEPGAVPPVGSAYGMRMVVDDTLAEQPEIYFEGGDHEKLIQMSSEDFMTMMEEAKHIRFGEHYWRH</sequence>
<protein>
    <submittedName>
        <fullName evidence="2">Aminoacyl-tRNA deacylase</fullName>
    </submittedName>
</protein>
<dbReference type="Gene3D" id="3.90.960.10">
    <property type="entry name" value="YbaK/aminoacyl-tRNA synthetase-associated domain"/>
    <property type="match status" value="1"/>
</dbReference>
<name>A0ABX1N255_9RHOO</name>
<gene>
    <name evidence="2" type="ORF">GO608_07525</name>
</gene>
<dbReference type="Proteomes" id="UP000601990">
    <property type="component" value="Unassembled WGS sequence"/>
</dbReference>
<feature type="domain" description="YbaK/aminoacyl-tRNA synthetase-associated" evidence="1">
    <location>
        <begin position="23"/>
        <end position="141"/>
    </location>
</feature>
<dbReference type="InterPro" id="IPR036754">
    <property type="entry name" value="YbaK/aa-tRNA-synt-asso_dom_sf"/>
</dbReference>
<evidence type="ECO:0000313" key="3">
    <source>
        <dbReference type="Proteomes" id="UP000601990"/>
    </source>
</evidence>
<organism evidence="2 3">
    <name type="scientific">Aromatoleum buckelii</name>
    <dbReference type="NCBI Taxonomy" id="200254"/>
    <lineage>
        <taxon>Bacteria</taxon>
        <taxon>Pseudomonadati</taxon>
        <taxon>Pseudomonadota</taxon>
        <taxon>Betaproteobacteria</taxon>
        <taxon>Rhodocyclales</taxon>
        <taxon>Rhodocyclaceae</taxon>
        <taxon>Aromatoleum</taxon>
    </lineage>
</organism>
<keyword evidence="3" id="KW-1185">Reference proteome</keyword>
<evidence type="ECO:0000313" key="2">
    <source>
        <dbReference type="EMBL" id="NMF93174.1"/>
    </source>
</evidence>
<dbReference type="PANTHER" id="PTHR30411:SF9">
    <property type="entry name" value="MULTIFUNCTIONAL SER_THR-TRNA DEACYLASE PROXP-Y"/>
    <property type="match status" value="1"/>
</dbReference>